<accession>A0AAW0YVH4</accession>
<feature type="region of interest" description="Disordered" evidence="8">
    <location>
        <begin position="1"/>
        <end position="87"/>
    </location>
</feature>
<evidence type="ECO:0000256" key="5">
    <source>
        <dbReference type="ARBA" id="ARBA00023204"/>
    </source>
</evidence>
<comment type="similarity">
    <text evidence="2">Belongs to the SLX4 family.</text>
</comment>
<evidence type="ECO:0000313" key="9">
    <source>
        <dbReference type="EMBL" id="KAK8846750.1"/>
    </source>
</evidence>
<dbReference type="GO" id="GO:0033557">
    <property type="term" value="C:Slx1-Slx4 complex"/>
    <property type="evidence" value="ECO:0007669"/>
    <property type="project" value="InterPro"/>
</dbReference>
<dbReference type="GO" id="GO:0006281">
    <property type="term" value="P:DNA repair"/>
    <property type="evidence" value="ECO:0007669"/>
    <property type="project" value="UniProtKB-KW"/>
</dbReference>
<dbReference type="KEGG" id="kne:92183095"/>
<keyword evidence="4" id="KW-0233">DNA recombination</keyword>
<evidence type="ECO:0000256" key="2">
    <source>
        <dbReference type="ARBA" id="ARBA00006661"/>
    </source>
</evidence>
<keyword evidence="5" id="KW-0234">DNA repair</keyword>
<evidence type="ECO:0000256" key="1">
    <source>
        <dbReference type="ARBA" id="ARBA00004123"/>
    </source>
</evidence>
<dbReference type="InterPro" id="IPR018574">
    <property type="entry name" value="Structure-sp_endonuc_su_Slx4"/>
</dbReference>
<feature type="compositionally biased region" description="Acidic residues" evidence="8">
    <location>
        <begin position="76"/>
        <end position="87"/>
    </location>
</feature>
<evidence type="ECO:0000256" key="8">
    <source>
        <dbReference type="SAM" id="MobiDB-lite"/>
    </source>
</evidence>
<dbReference type="Pfam" id="PF09494">
    <property type="entry name" value="Slx4"/>
    <property type="match status" value="1"/>
</dbReference>
<comment type="subcellular location">
    <subcellularLocation>
        <location evidence="1">Nucleus</location>
    </subcellularLocation>
</comment>
<dbReference type="Proteomes" id="UP001388673">
    <property type="component" value="Unassembled WGS sequence"/>
</dbReference>
<keyword evidence="10" id="KW-1185">Reference proteome</keyword>
<gene>
    <name evidence="9" type="ORF">IAR55_005837</name>
</gene>
<evidence type="ECO:0000256" key="7">
    <source>
        <dbReference type="ARBA" id="ARBA00029496"/>
    </source>
</evidence>
<dbReference type="GeneID" id="92183095"/>
<feature type="region of interest" description="Disordered" evidence="8">
    <location>
        <begin position="212"/>
        <end position="274"/>
    </location>
</feature>
<feature type="compositionally biased region" description="Low complexity" evidence="8">
    <location>
        <begin position="216"/>
        <end position="225"/>
    </location>
</feature>
<evidence type="ECO:0000313" key="10">
    <source>
        <dbReference type="Proteomes" id="UP001388673"/>
    </source>
</evidence>
<sequence>MSSTPRAKSNKRRPRASSTTPTPATQPAPIEISTSSPSEEGEGWEAHGWGDDAVMSWDGGGVEDNGSVSSVGADEAGVELDEDEEEWGREAYLQWGYEGEGGGYSTIDDGQDDDEEEAGEFVETQFADNEDEDEVEVVETESKDQLVARGMPDYSSWELKKLQRLVTGYGYRSSNDHRSLEKVATDCWRAIHPLPSAKLPAPNTAVQLKVARTRESSTTSTSSAEMPLADIKGRRKTATTKTSDFEVIGASSKPREGGVKSKGKGKGKDKEREESVEAIEKVADLSSRFYNMIMGDRELYIRILRYEPISFDELVSKCFAAGLDKLNRSWKKDLKRYLDLQSITYFTEDPTGQRRRH</sequence>
<proteinExistence type="inferred from homology"/>
<feature type="region of interest" description="Disordered" evidence="8">
    <location>
        <begin position="98"/>
        <end position="117"/>
    </location>
</feature>
<keyword evidence="3" id="KW-0227">DNA damage</keyword>
<feature type="compositionally biased region" description="Low complexity" evidence="8">
    <location>
        <begin position="16"/>
        <end position="38"/>
    </location>
</feature>
<protein>
    <recommendedName>
        <fullName evidence="7">Structure-specific endonuclease subunit SLX4</fullName>
    </recommendedName>
</protein>
<keyword evidence="6" id="KW-0539">Nucleus</keyword>
<dbReference type="AlphaFoldDB" id="A0AAW0YVH4"/>
<dbReference type="EMBL" id="JBCAWK010000011">
    <property type="protein sequence ID" value="KAK8846750.1"/>
    <property type="molecule type" value="Genomic_DNA"/>
</dbReference>
<dbReference type="GO" id="GO:0006310">
    <property type="term" value="P:DNA recombination"/>
    <property type="evidence" value="ECO:0007669"/>
    <property type="project" value="UniProtKB-KW"/>
</dbReference>
<evidence type="ECO:0000256" key="6">
    <source>
        <dbReference type="ARBA" id="ARBA00023242"/>
    </source>
</evidence>
<organism evidence="9 10">
    <name type="scientific">Kwoniella newhampshirensis</name>
    <dbReference type="NCBI Taxonomy" id="1651941"/>
    <lineage>
        <taxon>Eukaryota</taxon>
        <taxon>Fungi</taxon>
        <taxon>Dikarya</taxon>
        <taxon>Basidiomycota</taxon>
        <taxon>Agaricomycotina</taxon>
        <taxon>Tremellomycetes</taxon>
        <taxon>Tremellales</taxon>
        <taxon>Cryptococcaceae</taxon>
        <taxon>Kwoniella</taxon>
    </lineage>
</organism>
<dbReference type="GO" id="GO:0006260">
    <property type="term" value="P:DNA replication"/>
    <property type="evidence" value="ECO:0007669"/>
    <property type="project" value="InterPro"/>
</dbReference>
<comment type="caution">
    <text evidence="9">The sequence shown here is derived from an EMBL/GenBank/DDBJ whole genome shotgun (WGS) entry which is preliminary data.</text>
</comment>
<name>A0AAW0YVH4_9TREE</name>
<dbReference type="RefSeq" id="XP_066800700.1">
    <property type="nucleotide sequence ID" value="XM_066948927.1"/>
</dbReference>
<evidence type="ECO:0000256" key="3">
    <source>
        <dbReference type="ARBA" id="ARBA00022763"/>
    </source>
</evidence>
<reference evidence="9 10" key="1">
    <citation type="journal article" date="2024" name="bioRxiv">
        <title>Comparative genomics of Cryptococcus and Kwoniella reveals pathogenesis evolution and contrasting karyotype dynamics via intercentromeric recombination or chromosome fusion.</title>
        <authorList>
            <person name="Coelho M.A."/>
            <person name="David-Palma M."/>
            <person name="Shea T."/>
            <person name="Bowers K."/>
            <person name="McGinley-Smith S."/>
            <person name="Mohammad A.W."/>
            <person name="Gnirke A."/>
            <person name="Yurkov A.M."/>
            <person name="Nowrousian M."/>
            <person name="Sun S."/>
            <person name="Cuomo C.A."/>
            <person name="Heitman J."/>
        </authorList>
    </citation>
    <scope>NUCLEOTIDE SEQUENCE [LARGE SCALE GENOMIC DNA]</scope>
    <source>
        <strain evidence="9 10">CBS 13917</strain>
    </source>
</reference>
<evidence type="ECO:0000256" key="4">
    <source>
        <dbReference type="ARBA" id="ARBA00023172"/>
    </source>
</evidence>